<proteinExistence type="predicted"/>
<evidence type="ECO:0000256" key="1">
    <source>
        <dbReference type="ARBA" id="ARBA00022553"/>
    </source>
</evidence>
<dbReference type="SUPFAM" id="SSF52172">
    <property type="entry name" value="CheY-like"/>
    <property type="match status" value="1"/>
</dbReference>
<dbReference type="Gene3D" id="3.30.70.1230">
    <property type="entry name" value="Nucleotide cyclase"/>
    <property type="match status" value="1"/>
</dbReference>
<dbReference type="Pfam" id="PF00072">
    <property type="entry name" value="Response_reg"/>
    <property type="match status" value="1"/>
</dbReference>
<gene>
    <name evidence="4" type="ORF">JJ685_03855</name>
</gene>
<evidence type="ECO:0000313" key="5">
    <source>
        <dbReference type="Proteomes" id="UP000599109"/>
    </source>
</evidence>
<organism evidence="4 5">
    <name type="scientific">Ramlibacter monticola</name>
    <dbReference type="NCBI Taxonomy" id="1926872"/>
    <lineage>
        <taxon>Bacteria</taxon>
        <taxon>Pseudomonadati</taxon>
        <taxon>Pseudomonadota</taxon>
        <taxon>Betaproteobacteria</taxon>
        <taxon>Burkholderiales</taxon>
        <taxon>Comamonadaceae</taxon>
        <taxon>Ramlibacter</taxon>
    </lineage>
</organism>
<dbReference type="GO" id="GO:0000160">
    <property type="term" value="P:phosphorelay signal transduction system"/>
    <property type="evidence" value="ECO:0007669"/>
    <property type="project" value="InterPro"/>
</dbReference>
<name>A0A936YY52_9BURK</name>
<comment type="caution">
    <text evidence="4">The sequence shown here is derived from an EMBL/GenBank/DDBJ whole genome shotgun (WGS) entry which is preliminary data.</text>
</comment>
<dbReference type="PANTHER" id="PTHR44591:SF18">
    <property type="entry name" value="REGULATORY PROTEIN"/>
    <property type="match status" value="1"/>
</dbReference>
<evidence type="ECO:0000313" key="4">
    <source>
        <dbReference type="EMBL" id="MBL0390266.1"/>
    </source>
</evidence>
<sequence>MAQVLLIEDDVAQRMIASFALRKAGHQVREAADGEQGLAAVRESPPEVVVCDVMMPGISGYEVVAALRADPGLVNLPVILLTAMSDREHMRQGMTSGADDYLTKPYRPNELCDAIAAVLARRQAQQKAFIDSMSGMVENALEEQKETLGRQYESRLQREINARWKRSVAPGADVRYEHAFVLLADLLGSTLQQDPNALAERLKHAQQSALDTFYLFGALHVLPYGGKVIAVFAGDAAMPTPVELRVLRAAVTLARAAPPERPVTLGLHAGPIAIVTVNDGLHGDHGQAPVPGETMNLVSALEETAAASGWRIAVSRAVAAAFAETAAFGRRSVTAGGEPAIEVVGLVP</sequence>
<reference evidence="4 5" key="1">
    <citation type="journal article" date="2017" name="Int. J. Syst. Evol. Microbiol.">
        <title>Ramlibacter monticola sp. nov., isolated from forest soil.</title>
        <authorList>
            <person name="Chaudhary D.K."/>
            <person name="Kim J."/>
        </authorList>
    </citation>
    <scope>NUCLEOTIDE SEQUENCE [LARGE SCALE GENOMIC DNA]</scope>
    <source>
        <strain evidence="4 5">KACC 19175</strain>
    </source>
</reference>
<keyword evidence="5" id="KW-1185">Reference proteome</keyword>
<dbReference type="PROSITE" id="PS50110">
    <property type="entry name" value="RESPONSE_REGULATORY"/>
    <property type="match status" value="1"/>
</dbReference>
<dbReference type="InterPro" id="IPR001789">
    <property type="entry name" value="Sig_transdc_resp-reg_receiver"/>
</dbReference>
<evidence type="ECO:0000259" key="3">
    <source>
        <dbReference type="PROSITE" id="PS50110"/>
    </source>
</evidence>
<dbReference type="InterPro" id="IPR011006">
    <property type="entry name" value="CheY-like_superfamily"/>
</dbReference>
<evidence type="ECO:0000256" key="2">
    <source>
        <dbReference type="PROSITE-ProRule" id="PRU00169"/>
    </source>
</evidence>
<dbReference type="InterPro" id="IPR050595">
    <property type="entry name" value="Bact_response_regulator"/>
</dbReference>
<dbReference type="InterPro" id="IPR029787">
    <property type="entry name" value="Nucleotide_cyclase"/>
</dbReference>
<accession>A0A936YY52</accession>
<dbReference type="CDD" id="cd17574">
    <property type="entry name" value="REC_OmpR"/>
    <property type="match status" value="1"/>
</dbReference>
<dbReference type="SMART" id="SM00448">
    <property type="entry name" value="REC"/>
    <property type="match status" value="1"/>
</dbReference>
<feature type="domain" description="Response regulatory" evidence="3">
    <location>
        <begin position="3"/>
        <end position="119"/>
    </location>
</feature>
<dbReference type="Gene3D" id="3.40.50.2300">
    <property type="match status" value="1"/>
</dbReference>
<dbReference type="SUPFAM" id="SSF55073">
    <property type="entry name" value="Nucleotide cyclase"/>
    <property type="match status" value="1"/>
</dbReference>
<protein>
    <submittedName>
        <fullName evidence="4">Response regulator</fullName>
    </submittedName>
</protein>
<dbReference type="RefSeq" id="WP_201672853.1">
    <property type="nucleotide sequence ID" value="NZ_JAEQNE010000001.1"/>
</dbReference>
<dbReference type="PANTHER" id="PTHR44591">
    <property type="entry name" value="STRESS RESPONSE REGULATOR PROTEIN 1"/>
    <property type="match status" value="1"/>
</dbReference>
<feature type="modified residue" description="4-aspartylphosphate" evidence="2">
    <location>
        <position position="52"/>
    </location>
</feature>
<dbReference type="EMBL" id="JAEQNE010000001">
    <property type="protein sequence ID" value="MBL0390266.1"/>
    <property type="molecule type" value="Genomic_DNA"/>
</dbReference>
<keyword evidence="1 2" id="KW-0597">Phosphoprotein</keyword>
<dbReference type="Proteomes" id="UP000599109">
    <property type="component" value="Unassembled WGS sequence"/>
</dbReference>
<dbReference type="AlphaFoldDB" id="A0A936YY52"/>